<name>A0ABR8Q7P8_9CLOT</name>
<evidence type="ECO:0000313" key="2">
    <source>
        <dbReference type="Proteomes" id="UP000640335"/>
    </source>
</evidence>
<dbReference type="Proteomes" id="UP000640335">
    <property type="component" value="Unassembled WGS sequence"/>
</dbReference>
<keyword evidence="2" id="KW-1185">Reference proteome</keyword>
<gene>
    <name evidence="1" type="ORF">H9660_14870</name>
</gene>
<reference evidence="1 2" key="1">
    <citation type="submission" date="2020-08" db="EMBL/GenBank/DDBJ databases">
        <title>A Genomic Blueprint of the Chicken Gut Microbiome.</title>
        <authorList>
            <person name="Gilroy R."/>
            <person name="Ravi A."/>
            <person name="Getino M."/>
            <person name="Pursley I."/>
            <person name="Horton D.L."/>
            <person name="Alikhan N.-F."/>
            <person name="Baker D."/>
            <person name="Gharbi K."/>
            <person name="Hall N."/>
            <person name="Watson M."/>
            <person name="Adriaenssens E.M."/>
            <person name="Foster-Nyarko E."/>
            <person name="Jarju S."/>
            <person name="Secka A."/>
            <person name="Antonio M."/>
            <person name="Oren A."/>
            <person name="Chaudhuri R."/>
            <person name="La Ragione R.M."/>
            <person name="Hildebrand F."/>
            <person name="Pallen M.J."/>
        </authorList>
    </citation>
    <scope>NUCLEOTIDE SEQUENCE [LARGE SCALE GENOMIC DNA]</scope>
    <source>
        <strain evidence="1 2">Sa3CUN1</strain>
    </source>
</reference>
<organism evidence="1 2">
    <name type="scientific">Clostridium gallinarum</name>
    <dbReference type="NCBI Taxonomy" id="2762246"/>
    <lineage>
        <taxon>Bacteria</taxon>
        <taxon>Bacillati</taxon>
        <taxon>Bacillota</taxon>
        <taxon>Clostridia</taxon>
        <taxon>Eubacteriales</taxon>
        <taxon>Clostridiaceae</taxon>
        <taxon>Clostridium</taxon>
    </lineage>
</organism>
<sequence>MNIKLPCKIGDIVYTIERDDCPCEVCEHGEEANFNIIKCYHLKKGYECPQPTFSIEKHICEGFEIRADKDGNIIVSNPGEWGHEGLEYFSGYNDKVYFSYKDVENELIEIKRNASL</sequence>
<evidence type="ECO:0000313" key="1">
    <source>
        <dbReference type="EMBL" id="MBD7916424.1"/>
    </source>
</evidence>
<proteinExistence type="predicted"/>
<accession>A0ABR8Q7P8</accession>
<dbReference type="EMBL" id="JACSQZ010000081">
    <property type="protein sequence ID" value="MBD7916424.1"/>
    <property type="molecule type" value="Genomic_DNA"/>
</dbReference>
<dbReference type="RefSeq" id="WP_191751166.1">
    <property type="nucleotide sequence ID" value="NZ_JACSQZ010000081.1"/>
</dbReference>
<comment type="caution">
    <text evidence="1">The sequence shown here is derived from an EMBL/GenBank/DDBJ whole genome shotgun (WGS) entry which is preliminary data.</text>
</comment>
<protein>
    <submittedName>
        <fullName evidence="1">Uncharacterized protein</fullName>
    </submittedName>
</protein>